<organism evidence="1 2">
    <name type="scientific">Bacillus phage Waukesha92</name>
    <dbReference type="NCBI Taxonomy" id="1510440"/>
    <lineage>
        <taxon>Viruses</taxon>
        <taxon>Duplodnaviria</taxon>
        <taxon>Heunggongvirae</taxon>
        <taxon>Uroviricota</taxon>
        <taxon>Caudoviricetes</taxon>
        <taxon>Waukeshavirus</taxon>
        <taxon>Waukeshavirus waukesha92</taxon>
    </lineage>
</organism>
<dbReference type="GeneID" id="22109982"/>
<dbReference type="RefSeq" id="YP_009099324.1">
    <property type="nucleotide sequence ID" value="NC_025424.1"/>
</dbReference>
<protein>
    <recommendedName>
        <fullName evidence="3">Major tail protein</fullName>
    </recommendedName>
</protein>
<evidence type="ECO:0000313" key="2">
    <source>
        <dbReference type="Proteomes" id="UP000027384"/>
    </source>
</evidence>
<proteinExistence type="predicted"/>
<gene>
    <name evidence="1" type="ORF">Waukesha92_59</name>
</gene>
<sequence length="197" mass="21908">MAAPQPKPENVLFGDWGAFFFNYGEKDELPVGATQGGGSFKYEPEFKEIEYDGSPGDTMGMKRITKSKTQISFKTLEFLDKEKIKNFIAGLKVSEETVTKDGKTIKYDVIEATERLTKDSYLKNVAWVGETLGGDIVEIIVYNALSDGSLELGFENESEVVPEVTFTGHRDPENIRKVPWKKRILTATEAAELIPAG</sequence>
<reference evidence="1 2" key="1">
    <citation type="submission" date="2014-07" db="EMBL/GenBank/DDBJ databases">
        <title>Complete genome sequence of Waukesha92.</title>
        <authorList>
            <person name="Sauder A.B."/>
            <person name="Alali E."/>
            <person name="Alhouri R."/>
            <person name="Carter B."/>
            <person name="Delgado-Fabre N."/>
            <person name="Donovan M."/>
            <person name="Heindel A."/>
            <person name="Murray T."/>
            <person name="Selesky A."/>
            <person name="Langouet C."/>
            <person name="Temple L."/>
        </authorList>
    </citation>
    <scope>NUCLEOTIDE SEQUENCE [LARGE SCALE GENOMIC DNA]</scope>
</reference>
<dbReference type="OrthoDB" id="8411at10239"/>
<evidence type="ECO:0008006" key="3">
    <source>
        <dbReference type="Google" id="ProtNLM"/>
    </source>
</evidence>
<dbReference type="KEGG" id="vg:22109982"/>
<dbReference type="Proteomes" id="UP000027384">
    <property type="component" value="Segment"/>
</dbReference>
<keyword evidence="2" id="KW-1185">Reference proteome</keyword>
<evidence type="ECO:0000313" key="1">
    <source>
        <dbReference type="EMBL" id="AID50248.1"/>
    </source>
</evidence>
<dbReference type="EMBL" id="KJ920400">
    <property type="protein sequence ID" value="AID50248.1"/>
    <property type="molecule type" value="Genomic_DNA"/>
</dbReference>
<name>A0A068ETX6_9CAUD</name>
<accession>A0A068ETX6</accession>